<gene>
    <name evidence="1" type="ORF">PS9374_00001</name>
</gene>
<accession>A0A171AWD4</accession>
<reference evidence="2" key="2">
    <citation type="submission" date="2016-04" db="EMBL/GenBank/DDBJ databases">
        <title>Planomonospora sphaerica JCM9374 whole genome shotgun sequence.</title>
        <authorList>
            <person name="Suzuki T."/>
            <person name="Dohra H."/>
            <person name="Kodani S."/>
        </authorList>
    </citation>
    <scope>NUCLEOTIDE SEQUENCE [LARGE SCALE GENOMIC DNA]</scope>
    <source>
        <strain evidence="2">JCM 9374</strain>
    </source>
</reference>
<name>A0A171AWD4_9ACTN</name>
<dbReference type="Proteomes" id="UP000077701">
    <property type="component" value="Unassembled WGS sequence"/>
</dbReference>
<proteinExistence type="predicted"/>
<dbReference type="AlphaFoldDB" id="A0A171AWD4"/>
<organism evidence="1 2">
    <name type="scientific">Planomonospora sphaerica</name>
    <dbReference type="NCBI Taxonomy" id="161355"/>
    <lineage>
        <taxon>Bacteria</taxon>
        <taxon>Bacillati</taxon>
        <taxon>Actinomycetota</taxon>
        <taxon>Actinomycetes</taxon>
        <taxon>Streptosporangiales</taxon>
        <taxon>Streptosporangiaceae</taxon>
        <taxon>Planomonospora</taxon>
    </lineage>
</organism>
<dbReference type="STRING" id="161355.PS9374_00001"/>
<reference evidence="1 2" key="1">
    <citation type="journal article" date="2016" name="Genome Announc.">
        <title>Draft Genome Sequence of Planomonospora sphaerica JCM9374, a Rare Actinomycete.</title>
        <authorList>
            <person name="Dohra H."/>
            <person name="Suzuki T."/>
            <person name="Inoue Y."/>
            <person name="Kodani S."/>
        </authorList>
    </citation>
    <scope>NUCLEOTIDE SEQUENCE [LARGE SCALE GENOMIC DNA]</scope>
    <source>
        <strain evidence="1 2">JCM 9374</strain>
    </source>
</reference>
<dbReference type="RefSeq" id="WP_153054021.1">
    <property type="nucleotide sequence ID" value="NZ_BDCX01000001.1"/>
</dbReference>
<dbReference type="EMBL" id="BDCX01000001">
    <property type="protein sequence ID" value="GAT64371.1"/>
    <property type="molecule type" value="Genomic_DNA"/>
</dbReference>
<evidence type="ECO:0000313" key="1">
    <source>
        <dbReference type="EMBL" id="GAT64371.1"/>
    </source>
</evidence>
<protein>
    <submittedName>
        <fullName evidence="1">Uncharacterized protein</fullName>
    </submittedName>
</protein>
<evidence type="ECO:0000313" key="2">
    <source>
        <dbReference type="Proteomes" id="UP000077701"/>
    </source>
</evidence>
<sequence length="80" mass="9235">MPHTERTPWGRWEPAPPGQAVALFQDLDALVVQRRVRRRAGRRPRLPRALPLLTAPQRARLDEAPGVEYGMHPWREPLRG</sequence>
<keyword evidence="2" id="KW-1185">Reference proteome</keyword>
<comment type="caution">
    <text evidence="1">The sequence shown here is derived from an EMBL/GenBank/DDBJ whole genome shotgun (WGS) entry which is preliminary data.</text>
</comment>